<name>A0A653A135_UNCDX</name>
<dbReference type="AlphaFoldDB" id="A0A653A135"/>
<protein>
    <submittedName>
        <fullName evidence="1">Uncharacterized protein</fullName>
    </submittedName>
</protein>
<accession>A0A653A135</accession>
<organism evidence="1">
    <name type="scientific">Uncultured Desulfatiglans sp</name>
    <dbReference type="NCBI Taxonomy" id="1748965"/>
    <lineage>
        <taxon>Bacteria</taxon>
        <taxon>Pseudomonadati</taxon>
        <taxon>Thermodesulfobacteriota</taxon>
        <taxon>Desulfobacteria</taxon>
        <taxon>Desulfatiglandales</taxon>
        <taxon>Desulfatiglandaceae</taxon>
        <taxon>Desulfatiglans</taxon>
        <taxon>environmental samples</taxon>
    </lineage>
</organism>
<gene>
    <name evidence="1" type="ORF">TRIP_B170045</name>
</gene>
<evidence type="ECO:0000313" key="1">
    <source>
        <dbReference type="EMBL" id="VBB41743.1"/>
    </source>
</evidence>
<reference evidence="1" key="1">
    <citation type="submission" date="2018-07" db="EMBL/GenBank/DDBJ databases">
        <authorList>
            <consortium name="Genoscope - CEA"/>
            <person name="William W."/>
        </authorList>
    </citation>
    <scope>NUCLEOTIDE SEQUENCE</scope>
    <source>
        <strain evidence="1">IK1</strain>
    </source>
</reference>
<proteinExistence type="predicted"/>
<sequence>MTSDPLSPAPGGTTLCYPDGVKSCFACCPPIRPAGYEHIDYRIMIQRMLRENTRAFDRLGRDASPITGFSCWALGYLDRECRLVGCLLHPAANNGVDMRYRVDYGNKCRREKCPQAVEFERLSPGAQRFWLRLTRGLDSFAYSSRRTNPLFTLLEWGAEVLEAVPKEVTEEIGSSRELCDRLPFFRTALPPRVHGYFLKRALDHAGTAPLKRKDFSARFEDFARSAADRVRAALDPGDEAGPFTHRLPLDRQFLDFVRLSAGGKRMGLEKALAIKKSLDTAFEDILSDVFPNGLAVDRHGALLG</sequence>
<dbReference type="EMBL" id="UPXX01000009">
    <property type="protein sequence ID" value="VBB41743.1"/>
    <property type="molecule type" value="Genomic_DNA"/>
</dbReference>